<accession>A0A837KZW3</accession>
<sequence>MATNLGQAYVQIMPSAKGISGSISNALSPEASSAGSSAGGLIGGKLIGVLGSVIAASKIGEMITKAISSSISEGAALQQSLGGVETLFKDNANLVKKYADEAYKTTGLSANAYMESVTGFSASLLQSLGGDTAKAAKVANMAMIDMADNSNKMGTSMESIQYAYQGFAKQNYTMLDNLKLGYGGTQEEMKRLLADAQKLTGKKYDISNLSDVYEAIHAIQGKIGITGTTAKEAATTFTGSFEAMKAASKNLLGKMALGEDIKPSLKALFDTTSNFVLNNFIPMLTNVFKGFGSVIYLTFSELIPQIVSFMQTSGPSILASGVNFIVNFVNGFLAAYPSFMAAAGKIFTDFVAFVVQSIPNLLRAGATIILNLVDGLLANLPQIATTAVTVISNFISMLQANFPTILKKGVEIISYLVQGIIARLPDIIITVGKIIAVLAGGIASNLPKVISLGVQLLISMVKGILSVIGKIGETANNIGSRLVSAIRSIDLWSAGKAIMNGFLRGLEDSWGDVKNFVGDIAGWIRDHKGPISYDRRLLIPAGNAIMEGLHQGLVDKFKPVKNLVNSMADEMQSSFGQPQFAFDVNTNYSANSDKINSLNTNLSSQVSSAGNYNLDNFTLLSAIKNIADRPVVVSAQFDKNEFARIVAKPIAARQKFDEQTEKRLGGINAW</sequence>
<organism evidence="1 2">
    <name type="scientific">Streptococcus agalactiae</name>
    <dbReference type="NCBI Taxonomy" id="1311"/>
    <lineage>
        <taxon>Bacteria</taxon>
        <taxon>Bacillati</taxon>
        <taxon>Bacillota</taxon>
        <taxon>Bacilli</taxon>
        <taxon>Lactobacillales</taxon>
        <taxon>Streptococcaceae</taxon>
        <taxon>Streptococcus</taxon>
    </lineage>
</organism>
<protein>
    <submittedName>
        <fullName evidence="1">PblA</fullName>
    </submittedName>
</protein>
<evidence type="ECO:0000313" key="2">
    <source>
        <dbReference type="Proteomes" id="UP000035346"/>
    </source>
</evidence>
<proteinExistence type="predicted"/>
<evidence type="ECO:0000313" key="1">
    <source>
        <dbReference type="EMBL" id="KLL40526.1"/>
    </source>
</evidence>
<dbReference type="RefSeq" id="WP_047208961.1">
    <property type="nucleotide sequence ID" value="NZ_LBKL01000048.1"/>
</dbReference>
<dbReference type="Proteomes" id="UP000035346">
    <property type="component" value="Unassembled WGS sequence"/>
</dbReference>
<dbReference type="SUPFAM" id="SSF48371">
    <property type="entry name" value="ARM repeat"/>
    <property type="match status" value="1"/>
</dbReference>
<dbReference type="EMBL" id="LBKL01000048">
    <property type="protein sequence ID" value="KLL40526.1"/>
    <property type="molecule type" value="Genomic_DNA"/>
</dbReference>
<gene>
    <name evidence="1" type="ORF">WA04_04045</name>
</gene>
<name>A0A837KZW3_STRAG</name>
<dbReference type="AlphaFoldDB" id="A0A837KZW3"/>
<reference evidence="1 2" key="1">
    <citation type="journal article" date="2015" name="PLoS ONE">
        <title>Genomic analysis reveals the molecular basis for capsule loss in the group B streptococcus population.</title>
        <authorList>
            <consortium name="DEVANI Consortium"/>
            <person name="Rosini R."/>
            <person name="Campisi E."/>
            <person name="De Chiara M."/>
            <person name="Tettelin H."/>
            <person name="Rinaudo D."/>
            <person name="Toniolo C."/>
            <person name="Metruccio M."/>
            <person name="Guidotti S."/>
            <person name="Sorensen U.B."/>
            <person name="Kilian M."/>
            <person name="Ramirez M."/>
            <person name="Janulczyk R."/>
            <person name="Donati C."/>
            <person name="Grandi G."/>
            <person name="Margarit I."/>
        </authorList>
    </citation>
    <scope>NUCLEOTIDE SEQUENCE [LARGE SCALE GENOMIC DNA]</scope>
    <source>
        <strain evidence="1 2">DK-B-USS-215</strain>
    </source>
</reference>
<comment type="caution">
    <text evidence="1">The sequence shown here is derived from an EMBL/GenBank/DDBJ whole genome shotgun (WGS) entry which is preliminary data.</text>
</comment>
<dbReference type="InterPro" id="IPR016024">
    <property type="entry name" value="ARM-type_fold"/>
</dbReference>